<name>A0A2I2F9K4_ASPCN</name>
<evidence type="ECO:0000313" key="3">
    <source>
        <dbReference type="Proteomes" id="UP000234585"/>
    </source>
</evidence>
<gene>
    <name evidence="2" type="ORF">BDW47DRAFT_39265</name>
</gene>
<dbReference type="InterPro" id="IPR049232">
    <property type="entry name" value="DUF6829"/>
</dbReference>
<sequence>MSSLYTSIAKGELPRISDSDALRLFADCFPDLSHLKNADPTVESSSSTGSKSWTPSREIFGEDFTEVNRTLVSMLAVKWLLADDYEAFTGGQPEAVRLSRASFQSLREFSLQENPSSQDIYALLVALAIDDIGKDPALAQEVEETASAASPISPVSPASPASPASSDHSGTVLQAAQAGLVSSLRDMPRETRMAVLQNLVLGSRVNIAQVLQGETAPASLAVLQQIPDADQGFHIRATVTFLDVAGAAAHRNPHGCVVMTESVFRSYMATIQRLDEFRKHLIDTPRACYDQVLSFRANILHECGFGLLSTDNSDERALLRLLSMGRVESKDVAERFQRAFNLLADPIRRALVDGLSVDGIDDGVAVVPYYAPGLLSEILKKIPKHSEDAIVQVLAAYMSFLAHVFDGSTPQPGKPGGLVERDVSFALATVESSEFKEHPDILASLEMPWEKDDAAHRRRGGWYSAVKALARFLYVGRSVQGRGAGHLT</sequence>
<proteinExistence type="predicted"/>
<organism evidence="2 3">
    <name type="scientific">Aspergillus candidus</name>
    <dbReference type="NCBI Taxonomy" id="41067"/>
    <lineage>
        <taxon>Eukaryota</taxon>
        <taxon>Fungi</taxon>
        <taxon>Dikarya</taxon>
        <taxon>Ascomycota</taxon>
        <taxon>Pezizomycotina</taxon>
        <taxon>Eurotiomycetes</taxon>
        <taxon>Eurotiomycetidae</taxon>
        <taxon>Eurotiales</taxon>
        <taxon>Aspergillaceae</taxon>
        <taxon>Aspergillus</taxon>
        <taxon>Aspergillus subgen. Circumdati</taxon>
    </lineage>
</organism>
<dbReference type="AlphaFoldDB" id="A0A2I2F9K4"/>
<dbReference type="Pfam" id="PF20717">
    <property type="entry name" value="DUF6829"/>
    <property type="match status" value="1"/>
</dbReference>
<reference evidence="2 3" key="1">
    <citation type="submission" date="2017-12" db="EMBL/GenBank/DDBJ databases">
        <authorList>
            <consortium name="DOE Joint Genome Institute"/>
            <person name="Haridas S."/>
            <person name="Kjaerbolling I."/>
            <person name="Vesth T.C."/>
            <person name="Frisvad J.C."/>
            <person name="Nybo J.L."/>
            <person name="Theobald S."/>
            <person name="Kuo A."/>
            <person name="Bowyer P."/>
            <person name="Matsuda Y."/>
            <person name="Mondo S."/>
            <person name="Lyhne E.K."/>
            <person name="Kogle M.E."/>
            <person name="Clum A."/>
            <person name="Lipzen A."/>
            <person name="Salamov A."/>
            <person name="Ngan C.Y."/>
            <person name="Daum C."/>
            <person name="Chiniquy J."/>
            <person name="Barry K."/>
            <person name="LaButti K."/>
            <person name="Simmons B.A."/>
            <person name="Magnuson J.K."/>
            <person name="Mortensen U.H."/>
            <person name="Larsen T.O."/>
            <person name="Grigoriev I.V."/>
            <person name="Baker S.E."/>
            <person name="Andersen M.R."/>
            <person name="Nordberg H.P."/>
            <person name="Cantor M.N."/>
            <person name="Hua S.X."/>
        </authorList>
    </citation>
    <scope>NUCLEOTIDE SEQUENCE [LARGE SCALE GENOMIC DNA]</scope>
    <source>
        <strain evidence="2 3">CBS 102.13</strain>
    </source>
</reference>
<feature type="compositionally biased region" description="Low complexity" evidence="1">
    <location>
        <begin position="146"/>
        <end position="166"/>
    </location>
</feature>
<feature type="region of interest" description="Disordered" evidence="1">
    <location>
        <begin position="142"/>
        <end position="169"/>
    </location>
</feature>
<evidence type="ECO:0000256" key="1">
    <source>
        <dbReference type="SAM" id="MobiDB-lite"/>
    </source>
</evidence>
<dbReference type="STRING" id="41067.A0A2I2F9K4"/>
<dbReference type="Proteomes" id="UP000234585">
    <property type="component" value="Unassembled WGS sequence"/>
</dbReference>
<protein>
    <submittedName>
        <fullName evidence="2">Uncharacterized protein</fullName>
    </submittedName>
</protein>
<dbReference type="OrthoDB" id="5295627at2759"/>
<keyword evidence="3" id="KW-1185">Reference proteome</keyword>
<dbReference type="GeneID" id="36526068"/>
<dbReference type="RefSeq" id="XP_024671329.1">
    <property type="nucleotide sequence ID" value="XM_024818908.1"/>
</dbReference>
<dbReference type="EMBL" id="KZ559144">
    <property type="protein sequence ID" value="PLB37317.1"/>
    <property type="molecule type" value="Genomic_DNA"/>
</dbReference>
<accession>A0A2I2F9K4</accession>
<evidence type="ECO:0000313" key="2">
    <source>
        <dbReference type="EMBL" id="PLB37317.1"/>
    </source>
</evidence>